<dbReference type="EMBL" id="MNCJ02000320">
    <property type="protein sequence ID" value="KAF5805458.1"/>
    <property type="molecule type" value="Genomic_DNA"/>
</dbReference>
<keyword evidence="2" id="KW-1185">Reference proteome</keyword>
<dbReference type="AlphaFoldDB" id="A0A9K3IYR3"/>
<dbReference type="Gramene" id="mRNA:HanXRQr2_Chr05g0209601">
    <property type="protein sequence ID" value="CDS:HanXRQr2_Chr05g0209601.1"/>
    <property type="gene ID" value="HanXRQr2_Chr05g0209601"/>
</dbReference>
<evidence type="ECO:0000313" key="2">
    <source>
        <dbReference type="Proteomes" id="UP000215914"/>
    </source>
</evidence>
<protein>
    <submittedName>
        <fullName evidence="1">Uncharacterized protein</fullName>
    </submittedName>
</protein>
<dbReference type="Proteomes" id="UP000215914">
    <property type="component" value="Unassembled WGS sequence"/>
</dbReference>
<organism evidence="1 2">
    <name type="scientific">Helianthus annuus</name>
    <name type="common">Common sunflower</name>
    <dbReference type="NCBI Taxonomy" id="4232"/>
    <lineage>
        <taxon>Eukaryota</taxon>
        <taxon>Viridiplantae</taxon>
        <taxon>Streptophyta</taxon>
        <taxon>Embryophyta</taxon>
        <taxon>Tracheophyta</taxon>
        <taxon>Spermatophyta</taxon>
        <taxon>Magnoliopsida</taxon>
        <taxon>eudicotyledons</taxon>
        <taxon>Gunneridae</taxon>
        <taxon>Pentapetalae</taxon>
        <taxon>asterids</taxon>
        <taxon>campanulids</taxon>
        <taxon>Asterales</taxon>
        <taxon>Asteraceae</taxon>
        <taxon>Asteroideae</taxon>
        <taxon>Heliantheae alliance</taxon>
        <taxon>Heliantheae</taxon>
        <taxon>Helianthus</taxon>
    </lineage>
</organism>
<reference evidence="1" key="1">
    <citation type="journal article" date="2017" name="Nature">
        <title>The sunflower genome provides insights into oil metabolism, flowering and Asterid evolution.</title>
        <authorList>
            <person name="Badouin H."/>
            <person name="Gouzy J."/>
            <person name="Grassa C.J."/>
            <person name="Murat F."/>
            <person name="Staton S.E."/>
            <person name="Cottret L."/>
            <person name="Lelandais-Briere C."/>
            <person name="Owens G.L."/>
            <person name="Carrere S."/>
            <person name="Mayjonade B."/>
            <person name="Legrand L."/>
            <person name="Gill N."/>
            <person name="Kane N.C."/>
            <person name="Bowers J.E."/>
            <person name="Hubner S."/>
            <person name="Bellec A."/>
            <person name="Berard A."/>
            <person name="Berges H."/>
            <person name="Blanchet N."/>
            <person name="Boniface M.C."/>
            <person name="Brunel D."/>
            <person name="Catrice O."/>
            <person name="Chaidir N."/>
            <person name="Claudel C."/>
            <person name="Donnadieu C."/>
            <person name="Faraut T."/>
            <person name="Fievet G."/>
            <person name="Helmstetter N."/>
            <person name="King M."/>
            <person name="Knapp S.J."/>
            <person name="Lai Z."/>
            <person name="Le Paslier M.C."/>
            <person name="Lippi Y."/>
            <person name="Lorenzon L."/>
            <person name="Mandel J.R."/>
            <person name="Marage G."/>
            <person name="Marchand G."/>
            <person name="Marquand E."/>
            <person name="Bret-Mestries E."/>
            <person name="Morien E."/>
            <person name="Nambeesan S."/>
            <person name="Nguyen T."/>
            <person name="Pegot-Espagnet P."/>
            <person name="Pouilly N."/>
            <person name="Raftis F."/>
            <person name="Sallet E."/>
            <person name="Schiex T."/>
            <person name="Thomas J."/>
            <person name="Vandecasteele C."/>
            <person name="Vares D."/>
            <person name="Vear F."/>
            <person name="Vautrin S."/>
            <person name="Crespi M."/>
            <person name="Mangin B."/>
            <person name="Burke J.M."/>
            <person name="Salse J."/>
            <person name="Munos S."/>
            <person name="Vincourt P."/>
            <person name="Rieseberg L.H."/>
            <person name="Langlade N.B."/>
        </authorList>
    </citation>
    <scope>NUCLEOTIDE SEQUENCE</scope>
    <source>
        <tissue evidence="1">Leaves</tissue>
    </source>
</reference>
<comment type="caution">
    <text evidence="1">The sequence shown here is derived from an EMBL/GenBank/DDBJ whole genome shotgun (WGS) entry which is preliminary data.</text>
</comment>
<reference evidence="1" key="2">
    <citation type="submission" date="2020-06" db="EMBL/GenBank/DDBJ databases">
        <title>Helianthus annuus Genome sequencing and assembly Release 2.</title>
        <authorList>
            <person name="Gouzy J."/>
            <person name="Langlade N."/>
            <person name="Munos S."/>
        </authorList>
    </citation>
    <scope>NUCLEOTIDE SEQUENCE</scope>
    <source>
        <tissue evidence="1">Leaves</tissue>
    </source>
</reference>
<accession>A0A9K3IYR3</accession>
<evidence type="ECO:0000313" key="1">
    <source>
        <dbReference type="EMBL" id="KAF5805458.1"/>
    </source>
</evidence>
<gene>
    <name evidence="1" type="ORF">HanXRQr2_Chr05g0209601</name>
</gene>
<sequence length="64" mass="7514">MGLPRRECVYSPIYSCQLDIHRIHVLHSYVPFESKSYERQLGDKEVSQTHHFISGKHFQLVNNG</sequence>
<name>A0A9K3IYR3_HELAN</name>
<proteinExistence type="predicted"/>